<evidence type="ECO:0000313" key="2">
    <source>
        <dbReference type="Proteomes" id="UP000183832"/>
    </source>
</evidence>
<reference evidence="1 2" key="1">
    <citation type="submission" date="2015-04" db="EMBL/GenBank/DDBJ databases">
        <authorList>
            <person name="Syromyatnikov M.Y."/>
            <person name="Popov V.N."/>
        </authorList>
    </citation>
    <scope>NUCLEOTIDE SEQUENCE [LARGE SCALE GENOMIC DNA]</scope>
</reference>
<keyword evidence="2" id="KW-1185">Reference proteome</keyword>
<dbReference type="AlphaFoldDB" id="A0A1J1IJ33"/>
<dbReference type="EMBL" id="CVRI01000054">
    <property type="protein sequence ID" value="CRL00235.1"/>
    <property type="molecule type" value="Genomic_DNA"/>
</dbReference>
<name>A0A1J1IJ33_9DIPT</name>
<accession>A0A1J1IJ33</accession>
<protein>
    <submittedName>
        <fullName evidence="1">CLUMA_CG013508, isoform A</fullName>
    </submittedName>
</protein>
<gene>
    <name evidence="1" type="ORF">CLUMA_CG013508</name>
</gene>
<dbReference type="Proteomes" id="UP000183832">
    <property type="component" value="Unassembled WGS sequence"/>
</dbReference>
<sequence length="61" mass="6982">MLNTKGCLKLFIISQTILKLTEFEMISQNKSKTTSKFNLMVKILMVSISLSAQKNRCSKRN</sequence>
<organism evidence="1 2">
    <name type="scientific">Clunio marinus</name>
    <dbReference type="NCBI Taxonomy" id="568069"/>
    <lineage>
        <taxon>Eukaryota</taxon>
        <taxon>Metazoa</taxon>
        <taxon>Ecdysozoa</taxon>
        <taxon>Arthropoda</taxon>
        <taxon>Hexapoda</taxon>
        <taxon>Insecta</taxon>
        <taxon>Pterygota</taxon>
        <taxon>Neoptera</taxon>
        <taxon>Endopterygota</taxon>
        <taxon>Diptera</taxon>
        <taxon>Nematocera</taxon>
        <taxon>Chironomoidea</taxon>
        <taxon>Chironomidae</taxon>
        <taxon>Clunio</taxon>
    </lineage>
</organism>
<proteinExistence type="predicted"/>
<evidence type="ECO:0000313" key="1">
    <source>
        <dbReference type="EMBL" id="CRL00235.1"/>
    </source>
</evidence>